<reference evidence="6 7" key="1">
    <citation type="submission" date="2020-10" db="EMBL/GenBank/DDBJ databases">
        <title>Connecting structure to function with the recovery of over 1000 high-quality activated sludge metagenome-assembled genomes encoding full-length rRNA genes using long-read sequencing.</title>
        <authorList>
            <person name="Singleton C.M."/>
            <person name="Petriglieri F."/>
            <person name="Kristensen J.M."/>
            <person name="Kirkegaard R.H."/>
            <person name="Michaelsen T.Y."/>
            <person name="Andersen M.H."/>
            <person name="Karst S.M."/>
            <person name="Dueholm M.S."/>
            <person name="Nielsen P.H."/>
            <person name="Albertsen M."/>
        </authorList>
    </citation>
    <scope>NUCLEOTIDE SEQUENCE [LARGE SCALE GENOMIC DNA]</scope>
    <source>
        <strain evidence="6">Fred_18-Q3-R57-64_BAT3C.720</strain>
    </source>
</reference>
<dbReference type="EMBL" id="JADJOT010000009">
    <property type="protein sequence ID" value="MBK7954448.1"/>
    <property type="molecule type" value="Genomic_DNA"/>
</dbReference>
<feature type="signal peptide" evidence="5">
    <location>
        <begin position="1"/>
        <end position="22"/>
    </location>
</feature>
<dbReference type="InterPro" id="IPR044084">
    <property type="entry name" value="AvModA-like_subst-bd"/>
</dbReference>
<evidence type="ECO:0000256" key="5">
    <source>
        <dbReference type="SAM" id="SignalP"/>
    </source>
</evidence>
<name>A0A935W503_9PROT</name>
<dbReference type="Gene3D" id="3.40.190.10">
    <property type="entry name" value="Periplasmic binding protein-like II"/>
    <property type="match status" value="2"/>
</dbReference>
<evidence type="ECO:0000256" key="1">
    <source>
        <dbReference type="ARBA" id="ARBA00009175"/>
    </source>
</evidence>
<sequence length="250" mass="26786">MANPLQTGFLALVLLSTAATHADELNVAVAANFAAPMRKIVSEFAKDSAHRIVPSFGSTGKLYAQIKAGAPFEVFLAADDETPARLEKEGDGVAGSRFTYAIGKLVLWSRTAGYVDDQGEVLQRQNFQHLALPSPRLAPYGAAGVEVLQALGLFDTLRGKFVTAENSSQAYQFVASGNSELGFVALSQVYKDGRIAEGSGWIVPQKLYQPLRQDAVMLARGKGKPAAEAFLAYLRADKARAIIQSFGYAL</sequence>
<dbReference type="GO" id="GO:0046872">
    <property type="term" value="F:metal ion binding"/>
    <property type="evidence" value="ECO:0007669"/>
    <property type="project" value="UniProtKB-KW"/>
</dbReference>
<dbReference type="NCBIfam" id="TIGR01256">
    <property type="entry name" value="modA"/>
    <property type="match status" value="1"/>
</dbReference>
<organism evidence="6 7">
    <name type="scientific">Candidatus Accumulibacter affinis</name>
    <dbReference type="NCBI Taxonomy" id="2954384"/>
    <lineage>
        <taxon>Bacteria</taxon>
        <taxon>Pseudomonadati</taxon>
        <taxon>Pseudomonadota</taxon>
        <taxon>Betaproteobacteria</taxon>
        <taxon>Candidatus Accumulibacter</taxon>
    </lineage>
</organism>
<protein>
    <submittedName>
        <fullName evidence="6">Molybdate ABC transporter substrate-binding protein</fullName>
    </submittedName>
</protein>
<gene>
    <name evidence="6" type="primary">modA</name>
    <name evidence="6" type="ORF">IPK02_11070</name>
</gene>
<feature type="binding site" evidence="4">
    <location>
        <position position="59"/>
    </location>
    <ligand>
        <name>molybdate</name>
        <dbReference type="ChEBI" id="CHEBI:36264"/>
    </ligand>
</feature>
<dbReference type="Proteomes" id="UP000706151">
    <property type="component" value="Unassembled WGS sequence"/>
</dbReference>
<dbReference type="AlphaFoldDB" id="A0A935W503"/>
<dbReference type="PANTHER" id="PTHR30632">
    <property type="entry name" value="MOLYBDATE-BINDING PERIPLASMIC PROTEIN"/>
    <property type="match status" value="1"/>
</dbReference>
<accession>A0A935W503</accession>
<dbReference type="SUPFAM" id="SSF53850">
    <property type="entry name" value="Periplasmic binding protein-like II"/>
    <property type="match status" value="1"/>
</dbReference>
<proteinExistence type="inferred from homology"/>
<evidence type="ECO:0000313" key="7">
    <source>
        <dbReference type="Proteomes" id="UP000706151"/>
    </source>
</evidence>
<evidence type="ECO:0000313" key="6">
    <source>
        <dbReference type="EMBL" id="MBK7954448.1"/>
    </source>
</evidence>
<comment type="similarity">
    <text evidence="1">Belongs to the bacterial solute-binding protein ModA family.</text>
</comment>
<evidence type="ECO:0000256" key="3">
    <source>
        <dbReference type="ARBA" id="ARBA00022729"/>
    </source>
</evidence>
<dbReference type="PANTHER" id="PTHR30632:SF14">
    <property type="entry name" value="TUNGSTATE_MOLYBDATE_CHROMATE-BINDING PROTEIN MODA"/>
    <property type="match status" value="1"/>
</dbReference>
<dbReference type="InterPro" id="IPR050682">
    <property type="entry name" value="ModA/WtpA"/>
</dbReference>
<feature type="chain" id="PRO_5037013989" evidence="5">
    <location>
        <begin position="23"/>
        <end position="250"/>
    </location>
</feature>
<dbReference type="CDD" id="cd13539">
    <property type="entry name" value="PBP2_AvModA"/>
    <property type="match status" value="1"/>
</dbReference>
<dbReference type="PIRSF" id="PIRSF004846">
    <property type="entry name" value="ModA"/>
    <property type="match status" value="1"/>
</dbReference>
<dbReference type="GO" id="GO:0015689">
    <property type="term" value="P:molybdate ion transport"/>
    <property type="evidence" value="ECO:0007669"/>
    <property type="project" value="InterPro"/>
</dbReference>
<dbReference type="Pfam" id="PF13531">
    <property type="entry name" value="SBP_bac_11"/>
    <property type="match status" value="1"/>
</dbReference>
<keyword evidence="4" id="KW-0500">Molybdenum</keyword>
<keyword evidence="3 5" id="KW-0732">Signal</keyword>
<dbReference type="GO" id="GO:0030973">
    <property type="term" value="F:molybdate ion binding"/>
    <property type="evidence" value="ECO:0007669"/>
    <property type="project" value="InterPro"/>
</dbReference>
<comment type="caution">
    <text evidence="6">The sequence shown here is derived from an EMBL/GenBank/DDBJ whole genome shotgun (WGS) entry which is preliminary data.</text>
</comment>
<evidence type="ECO:0000256" key="4">
    <source>
        <dbReference type="PIRSR" id="PIRSR004846-1"/>
    </source>
</evidence>
<keyword evidence="2 4" id="KW-0479">Metal-binding</keyword>
<dbReference type="InterPro" id="IPR005950">
    <property type="entry name" value="ModA"/>
</dbReference>
<evidence type="ECO:0000256" key="2">
    <source>
        <dbReference type="ARBA" id="ARBA00022723"/>
    </source>
</evidence>